<evidence type="ECO:0000313" key="12">
    <source>
        <dbReference type="EnsemblMetazoa" id="KAF7492115.1"/>
    </source>
</evidence>
<feature type="domain" description="TLC" evidence="10">
    <location>
        <begin position="107"/>
        <end position="323"/>
    </location>
</feature>
<evidence type="ECO:0000256" key="2">
    <source>
        <dbReference type="ARBA" id="ARBA00004760"/>
    </source>
</evidence>
<evidence type="ECO:0000256" key="5">
    <source>
        <dbReference type="ARBA" id="ARBA00022989"/>
    </source>
</evidence>
<feature type="transmembrane region" description="Helical" evidence="9">
    <location>
        <begin position="61"/>
        <end position="82"/>
    </location>
</feature>
<evidence type="ECO:0000256" key="4">
    <source>
        <dbReference type="ARBA" id="ARBA00022692"/>
    </source>
</evidence>
<dbReference type="InterPro" id="IPR006634">
    <property type="entry name" value="TLC-dom"/>
</dbReference>
<dbReference type="PROSITE" id="PS50922">
    <property type="entry name" value="TLC"/>
    <property type="match status" value="1"/>
</dbReference>
<comment type="subcellular location">
    <subcellularLocation>
        <location evidence="1">Membrane</location>
        <topology evidence="1">Multi-pass membrane protein</topology>
    </subcellularLocation>
</comment>
<dbReference type="GO" id="GO:0016020">
    <property type="term" value="C:membrane"/>
    <property type="evidence" value="ECO:0007669"/>
    <property type="project" value="UniProtKB-SubCell"/>
</dbReference>
<evidence type="ECO:0000313" key="11">
    <source>
        <dbReference type="EMBL" id="KAF7492115.1"/>
    </source>
</evidence>
<feature type="transmembrane region" description="Helical" evidence="9">
    <location>
        <begin position="159"/>
        <end position="178"/>
    </location>
</feature>
<keyword evidence="13" id="KW-1185">Reference proteome</keyword>
<evidence type="ECO:0000256" key="8">
    <source>
        <dbReference type="SAM" id="MobiDB-lite"/>
    </source>
</evidence>
<evidence type="ECO:0000256" key="7">
    <source>
        <dbReference type="PROSITE-ProRule" id="PRU00205"/>
    </source>
</evidence>
<feature type="transmembrane region" description="Helical" evidence="9">
    <location>
        <begin position="247"/>
        <end position="269"/>
    </location>
</feature>
<dbReference type="AlphaFoldDB" id="A0A834R8B7"/>
<keyword evidence="5 9" id="KW-1133">Transmembrane helix</keyword>
<dbReference type="PANTHER" id="PTHR12560">
    <property type="entry name" value="LONGEVITY ASSURANCE FACTOR 1 LAG1"/>
    <property type="match status" value="1"/>
</dbReference>
<dbReference type="GO" id="GO:0046513">
    <property type="term" value="P:ceramide biosynthetic process"/>
    <property type="evidence" value="ECO:0007669"/>
    <property type="project" value="InterPro"/>
</dbReference>
<keyword evidence="6 7" id="KW-0472">Membrane</keyword>
<dbReference type="OrthoDB" id="6500709at2759"/>
<evidence type="ECO:0000256" key="3">
    <source>
        <dbReference type="ARBA" id="ARBA00004991"/>
    </source>
</evidence>
<accession>A0A834R8B7</accession>
<protein>
    <submittedName>
        <fullName evidence="11">Ceramide synthase 1</fullName>
    </submittedName>
</protein>
<comment type="pathway">
    <text evidence="2">Lipid metabolism; sphingolipid metabolism.</text>
</comment>
<reference evidence="11" key="2">
    <citation type="submission" date="2020-01" db="EMBL/GenBank/DDBJ databases">
        <authorList>
            <person name="Korhonen P.K.K."/>
            <person name="Guangxu M.G."/>
            <person name="Wang T.W."/>
            <person name="Stroehlein A.J.S."/>
            <person name="Young N.D."/>
            <person name="Ang C.-S.A."/>
            <person name="Fernando D.W.F."/>
            <person name="Lu H.L."/>
            <person name="Taylor S.T."/>
            <person name="Ehtesham M.E.M."/>
            <person name="Najaraj S.H.N."/>
            <person name="Harsha G.H.G."/>
            <person name="Madugundu A.M."/>
            <person name="Renuse S.R."/>
            <person name="Holt D.H."/>
            <person name="Pandey A.P."/>
            <person name="Papenfuss A.P."/>
            <person name="Gasser R.B.G."/>
            <person name="Fischer K.F."/>
        </authorList>
    </citation>
    <scope>NUCLEOTIDE SEQUENCE</scope>
    <source>
        <strain evidence="11">SSS_KF_BRIS2020</strain>
    </source>
</reference>
<evidence type="ECO:0000256" key="6">
    <source>
        <dbReference type="ARBA" id="ARBA00023136"/>
    </source>
</evidence>
<keyword evidence="4 7" id="KW-0812">Transmembrane</keyword>
<feature type="region of interest" description="Disordered" evidence="8">
    <location>
        <begin position="334"/>
        <end position="354"/>
    </location>
</feature>
<feature type="transmembrane region" description="Helical" evidence="9">
    <location>
        <begin position="190"/>
        <end position="207"/>
    </location>
</feature>
<proteinExistence type="predicted"/>
<feature type="transmembrane region" description="Helical" evidence="9">
    <location>
        <begin position="289"/>
        <end position="314"/>
    </location>
</feature>
<feature type="transmembrane region" description="Helical" evidence="9">
    <location>
        <begin position="113"/>
        <end position="131"/>
    </location>
</feature>
<evidence type="ECO:0000256" key="1">
    <source>
        <dbReference type="ARBA" id="ARBA00004141"/>
    </source>
</evidence>
<sequence>MFDPIDLLQESYDLIWIKYPETIAKGSRPKFWNDLNRALQKSIDSLQIFDENGINQVDRNYLAFSIISLFALCFGIVTIILWRWSIDNFIVKNFLIQNDFVWKRNHRRFEESFWNLSFYFTSFLLASYIVYSKGFTLDSPQSIHKDFRFDRRLTQIDPIILVLYSLEFNYYLYSMYAVVWVNEWKKDSKIMILHHLIASLSLFLSFLTKTYMVGVLVMFSHDICDVFLEGSKCLVKFRIKFIETNQTLLRAIGFLSFLSCWFYSRLYFFPAFILTSSLEFIREQLPYDWFIIVMILYCFLLIIFLLDFYWALLISQLVLNMAKRSQTISDIREIDSDDDSNDQNSGIDENSQPK</sequence>
<dbReference type="PANTHER" id="PTHR12560:SF58">
    <property type="entry name" value="CERAMIDE SYNTHASE 1"/>
    <property type="match status" value="1"/>
</dbReference>
<reference evidence="12" key="3">
    <citation type="submission" date="2022-06" db="UniProtKB">
        <authorList>
            <consortium name="EnsemblMetazoa"/>
        </authorList>
    </citation>
    <scope>IDENTIFICATION</scope>
</reference>
<dbReference type="GO" id="GO:0050291">
    <property type="term" value="F:sphingosine N-acyltransferase activity"/>
    <property type="evidence" value="ECO:0007669"/>
    <property type="project" value="InterPro"/>
</dbReference>
<evidence type="ECO:0000313" key="13">
    <source>
        <dbReference type="Proteomes" id="UP000070412"/>
    </source>
</evidence>
<dbReference type="Pfam" id="PF03798">
    <property type="entry name" value="TRAM_LAG1_CLN8"/>
    <property type="match status" value="1"/>
</dbReference>
<dbReference type="UniPathway" id="UPA00222"/>
<organism evidence="11">
    <name type="scientific">Sarcoptes scabiei</name>
    <name type="common">Itch mite</name>
    <name type="synonym">Acarus scabiei</name>
    <dbReference type="NCBI Taxonomy" id="52283"/>
    <lineage>
        <taxon>Eukaryota</taxon>
        <taxon>Metazoa</taxon>
        <taxon>Ecdysozoa</taxon>
        <taxon>Arthropoda</taxon>
        <taxon>Chelicerata</taxon>
        <taxon>Arachnida</taxon>
        <taxon>Acari</taxon>
        <taxon>Acariformes</taxon>
        <taxon>Sarcoptiformes</taxon>
        <taxon>Astigmata</taxon>
        <taxon>Psoroptidia</taxon>
        <taxon>Sarcoptoidea</taxon>
        <taxon>Sarcoptidae</taxon>
        <taxon>Sarcoptinae</taxon>
        <taxon>Sarcoptes</taxon>
    </lineage>
</organism>
<comment type="pathway">
    <text evidence="3">Sphingolipid metabolism.</text>
</comment>
<dbReference type="Proteomes" id="UP000070412">
    <property type="component" value="Unassembled WGS sequence"/>
</dbReference>
<dbReference type="EMBL" id="WVUK01000057">
    <property type="protein sequence ID" value="KAF7492115.1"/>
    <property type="molecule type" value="Genomic_DNA"/>
</dbReference>
<dbReference type="InterPro" id="IPR016439">
    <property type="entry name" value="Lag1/Lac1-like"/>
</dbReference>
<evidence type="ECO:0000259" key="10">
    <source>
        <dbReference type="PROSITE" id="PS50922"/>
    </source>
</evidence>
<dbReference type="EnsemblMetazoa" id="SSS_4471s_mrna">
    <property type="protein sequence ID" value="KAF7492115.1"/>
    <property type="gene ID" value="SSS_4471"/>
</dbReference>
<name>A0A834R8B7_SARSC</name>
<gene>
    <name evidence="11" type="ORF">SSS_4471</name>
</gene>
<reference evidence="13" key="1">
    <citation type="journal article" date="2020" name="PLoS Negl. Trop. Dis.">
        <title>High-quality nuclear genome for Sarcoptes scabiei-A critical resource for a neglected parasite.</title>
        <authorList>
            <person name="Korhonen P.K."/>
            <person name="Gasser R.B."/>
            <person name="Ma G."/>
            <person name="Wang T."/>
            <person name="Stroehlein A.J."/>
            <person name="Young N.D."/>
            <person name="Ang C.S."/>
            <person name="Fernando D.D."/>
            <person name="Lu H.C."/>
            <person name="Taylor S."/>
            <person name="Reynolds S.L."/>
            <person name="Mofiz E."/>
            <person name="Najaraj S.H."/>
            <person name="Gowda H."/>
            <person name="Madugundu A."/>
            <person name="Renuse S."/>
            <person name="Holt D."/>
            <person name="Pandey A."/>
            <person name="Papenfuss A.T."/>
            <person name="Fischer K."/>
        </authorList>
    </citation>
    <scope>NUCLEOTIDE SEQUENCE [LARGE SCALE GENOMIC DNA]</scope>
</reference>
<evidence type="ECO:0000256" key="9">
    <source>
        <dbReference type="SAM" id="Phobius"/>
    </source>
</evidence>
<dbReference type="SMART" id="SM00724">
    <property type="entry name" value="TLC"/>
    <property type="match status" value="1"/>
</dbReference>